<dbReference type="EMBL" id="DF384213">
    <property type="protein sequence ID" value="GAE00887.1"/>
    <property type="molecule type" value="Genomic_DNA"/>
</dbReference>
<accession>A0A0S6U3F9</accession>
<dbReference type="RefSeq" id="WP_030033297.1">
    <property type="nucleotide sequence ID" value="NZ_DF384213.1"/>
</dbReference>
<keyword evidence="1" id="KW-0812">Transmembrane</keyword>
<proteinExistence type="predicted"/>
<dbReference type="Pfam" id="PF01547">
    <property type="entry name" value="SBP_bac_1"/>
    <property type="match status" value="1"/>
</dbReference>
<dbReference type="PANTHER" id="PTHR43649:SF17">
    <property type="entry name" value="ABC TRANSPORTER SOLUTE BINDING PROTEIN-SUGAR TRANSPORT"/>
    <property type="match status" value="1"/>
</dbReference>
<dbReference type="InterPro" id="IPR006059">
    <property type="entry name" value="SBP"/>
</dbReference>
<organism evidence="2">
    <name type="scientific">Clostridium botulinum B str. Osaka05</name>
    <dbReference type="NCBI Taxonomy" id="1407017"/>
    <lineage>
        <taxon>Bacteria</taxon>
        <taxon>Bacillati</taxon>
        <taxon>Bacillota</taxon>
        <taxon>Clostridia</taxon>
        <taxon>Eubacteriales</taxon>
        <taxon>Clostridiaceae</taxon>
        <taxon>Clostridium</taxon>
    </lineage>
</organism>
<dbReference type="PANTHER" id="PTHR43649">
    <property type="entry name" value="ARABINOSE-BINDING PROTEIN-RELATED"/>
    <property type="match status" value="1"/>
</dbReference>
<sequence length="464" mass="52553">MGWKKNKIIIIGIIIIALIVLGIYPMISKKSLRTVGLESNSGTLKIYTMQVGGENSPIFQGTINEFKKKYPKIIIKEVPISVDGNAYAKKLLSDTLAGDGPDIIYFNPENVNVRKLQKSGMLADLKPFIEKDKDFTGEDYNKNVMNAGVFNGKTTFVPLSYYVNSYITTKELLKNNNISLKDNMSQKEFMKSIDAYINSVKGDTKKTLFASPVSITNFIASSGIKLVDYENKKIYFHKPEFREVIENYKKIYNTSIKKEDIQSSSGEEGYAAIKEGSTLFSNDEFRELREMFQSESRIKGESKETEVVGNLPTYTGGDKVIAVAKECMAINANTKNKAAAYAFIKTALYSKLEVKDANIEYVPVSYIPTNKKAREDIKKQYVEIFVGKKTKFSNKGSDMVFEKPSEDMETYYNKITKNIEKTEVTDNTLEDLMMECLKPYFEDKSSYEAAIKVLENKVNLYINE</sequence>
<name>A0A0S6U3F9_CLOBO</name>
<dbReference type="Gene3D" id="3.40.190.10">
    <property type="entry name" value="Periplasmic binding protein-like II"/>
    <property type="match status" value="1"/>
</dbReference>
<reference evidence="2" key="1">
    <citation type="submission" date="2013-10" db="EMBL/GenBank/DDBJ databases">
        <title>Draft genome sequence of Clostridium botulinum type B strain Osaka05.</title>
        <authorList>
            <person name="Sakaguchi Y."/>
            <person name="Hosomi K."/>
            <person name="Uchiyama J."/>
            <person name="Ogura Y."/>
            <person name="Sakaguchi M."/>
            <person name="Kohda T."/>
            <person name="Mukamoto M."/>
            <person name="Misawa N."/>
            <person name="Matsuzaki S."/>
            <person name="Hayashi T."/>
            <person name="Kozaki S."/>
        </authorList>
    </citation>
    <scope>NUCLEOTIDE SEQUENCE</scope>
    <source>
        <strain evidence="2">Osaka05</strain>
    </source>
</reference>
<gene>
    <name evidence="2" type="ORF">CBO05C_0577</name>
</gene>
<keyword evidence="1" id="KW-1133">Transmembrane helix</keyword>
<evidence type="ECO:0000256" key="1">
    <source>
        <dbReference type="SAM" id="Phobius"/>
    </source>
</evidence>
<keyword evidence="1" id="KW-0472">Membrane</keyword>
<dbReference type="SUPFAM" id="SSF53850">
    <property type="entry name" value="Periplasmic binding protein-like II"/>
    <property type="match status" value="1"/>
</dbReference>
<dbReference type="HOGENOM" id="CLU_588891_0_0_9"/>
<evidence type="ECO:0000313" key="2">
    <source>
        <dbReference type="EMBL" id="GAE00887.1"/>
    </source>
</evidence>
<dbReference type="InterPro" id="IPR050490">
    <property type="entry name" value="Bact_solute-bd_prot1"/>
</dbReference>
<protein>
    <submittedName>
        <fullName evidence="2">Uncharacterized protein</fullName>
    </submittedName>
</protein>
<feature type="transmembrane region" description="Helical" evidence="1">
    <location>
        <begin position="7"/>
        <end position="27"/>
    </location>
</feature>
<dbReference type="Proteomes" id="UP000054164">
    <property type="component" value="Unassembled WGS sequence"/>
</dbReference>
<dbReference type="AlphaFoldDB" id="A0A0S6U3F9"/>